<proteinExistence type="predicted"/>
<dbReference type="PANTHER" id="PTHR10775">
    <property type="entry name" value="OS08G0208400 PROTEIN"/>
    <property type="match status" value="1"/>
</dbReference>
<accession>A0A2N9G6S3</accession>
<feature type="region of interest" description="Disordered" evidence="1">
    <location>
        <begin position="559"/>
        <end position="593"/>
    </location>
</feature>
<dbReference type="PANTHER" id="PTHR10775:SF179">
    <property type="entry name" value="TRANSPOSON, EN_SPM-LIKE, TRANSPOSASE-ASSOCIATED DOMAIN PROTEIN"/>
    <property type="match status" value="1"/>
</dbReference>
<dbReference type="Pfam" id="PF26133">
    <property type="entry name" value="DUF8039"/>
    <property type="match status" value="1"/>
</dbReference>
<dbReference type="InterPro" id="IPR058352">
    <property type="entry name" value="DUF8039"/>
</dbReference>
<dbReference type="EMBL" id="OIVN01001535">
    <property type="protein sequence ID" value="SPC95069.1"/>
    <property type="molecule type" value="Genomic_DNA"/>
</dbReference>
<dbReference type="InterPro" id="IPR004252">
    <property type="entry name" value="Probable_transposase_24"/>
</dbReference>
<dbReference type="InterPro" id="IPR004242">
    <property type="entry name" value="Transposase_21"/>
</dbReference>
<gene>
    <name evidence="3" type="ORF">FSB_LOCUS22951</name>
</gene>
<dbReference type="Pfam" id="PF03004">
    <property type="entry name" value="Transposase_24"/>
    <property type="match status" value="1"/>
</dbReference>
<evidence type="ECO:0000259" key="2">
    <source>
        <dbReference type="Pfam" id="PF26133"/>
    </source>
</evidence>
<dbReference type="AlphaFoldDB" id="A0A2N9G6S3"/>
<organism evidence="3">
    <name type="scientific">Fagus sylvatica</name>
    <name type="common">Beechnut</name>
    <dbReference type="NCBI Taxonomy" id="28930"/>
    <lineage>
        <taxon>Eukaryota</taxon>
        <taxon>Viridiplantae</taxon>
        <taxon>Streptophyta</taxon>
        <taxon>Embryophyta</taxon>
        <taxon>Tracheophyta</taxon>
        <taxon>Spermatophyta</taxon>
        <taxon>Magnoliopsida</taxon>
        <taxon>eudicotyledons</taxon>
        <taxon>Gunneridae</taxon>
        <taxon>Pentapetalae</taxon>
        <taxon>rosids</taxon>
        <taxon>fabids</taxon>
        <taxon>Fagales</taxon>
        <taxon>Fagaceae</taxon>
        <taxon>Fagus</taxon>
    </lineage>
</organism>
<sequence length="683" mass="77641">MDSTYTTWVLHGERQSEFVECADVEMPESYNMYKEVFFQGDNVAEPTHERRDEEFTNLVEDAETPLYSGCKKYTRMSATVVLFKHKATNSLSDKSFNELLEIIRDMLPQDNTLPDSLYSTKKILKIFDLGYEKIDACVNDCCLFRKEFENLEACPKCRSSRWKVNKHNKKIYYGVPAKVLRYFPIIPRLKRMFGSLEMAEQLTWHATHQSQDDKIRHPVDSLAWKTINSKWPSFASDPRNLRFGLSSDGFNPFKDLSSRYSCWPVILVTYNLPPWLCMVKENLMLTLLIPGPKQPGNDIDVYLEPLVEDLNELWSNGVNVYDAFSKSMFNLKAMLMWTINDFPAYGNLSGYSTKGKVACPVCHAETCSKYLNHSKKLVYMGHRRFLAPDHRYRKKASWFDGNEENRRKPKIVTGEEVFLEVKDLVNDRGKNGNIYISASETPSAVTRVDVWTQGHLKKNGEPVNKAVDETLKKIQDCTQSSTSQPVGNTIKDDAIAQVVGPGRRGYVIGLGFGATPSQILAEKRGNEMVRQLQSQLKEQANGMKNLEAQIEKLTAMVSSQSQQGMSTPFNSQSNTPIETPHTPQSQQGSGAIFSDPNLENAQCELLNWCLFEKEEVVAKGKIATTDPYSKVHHVPLGIDCWKVWVDEVKDLNVPLYRSTSEFSSLNEAVGSTVAWPKKFIKLL</sequence>
<evidence type="ECO:0000256" key="1">
    <source>
        <dbReference type="SAM" id="MobiDB-lite"/>
    </source>
</evidence>
<dbReference type="Pfam" id="PF02992">
    <property type="entry name" value="Transposase_21"/>
    <property type="match status" value="1"/>
</dbReference>
<protein>
    <recommendedName>
        <fullName evidence="2">DUF8039 domain-containing protein</fullName>
    </recommendedName>
</protein>
<name>A0A2N9G6S3_FAGSY</name>
<feature type="domain" description="DUF8039" evidence="2">
    <location>
        <begin position="599"/>
        <end position="682"/>
    </location>
</feature>
<reference evidence="3" key="1">
    <citation type="submission" date="2018-02" db="EMBL/GenBank/DDBJ databases">
        <authorList>
            <person name="Cohen D.B."/>
            <person name="Kent A.D."/>
        </authorList>
    </citation>
    <scope>NUCLEOTIDE SEQUENCE</scope>
</reference>
<evidence type="ECO:0000313" key="3">
    <source>
        <dbReference type="EMBL" id="SPC95069.1"/>
    </source>
</evidence>
<feature type="compositionally biased region" description="Polar residues" evidence="1">
    <location>
        <begin position="559"/>
        <end position="589"/>
    </location>
</feature>